<keyword evidence="2" id="KW-1185">Reference proteome</keyword>
<dbReference type="EMBL" id="JAAIVB010000011">
    <property type="protein sequence ID" value="NEX60162.1"/>
    <property type="molecule type" value="Genomic_DNA"/>
</dbReference>
<evidence type="ECO:0000313" key="1">
    <source>
        <dbReference type="EMBL" id="NEX60162.1"/>
    </source>
</evidence>
<dbReference type="Proteomes" id="UP000482155">
    <property type="component" value="Unassembled WGS sequence"/>
</dbReference>
<accession>A0A6B3SNX1</accession>
<reference evidence="1 2" key="1">
    <citation type="submission" date="2020-02" db="EMBL/GenBank/DDBJ databases">
        <authorList>
            <person name="Kim M.K."/>
        </authorList>
    </citation>
    <scope>NUCLEOTIDE SEQUENCE [LARGE SCALE GENOMIC DNA]</scope>
    <source>
        <strain evidence="1 2">17J57-3</strain>
    </source>
</reference>
<name>A0A6B3SNX1_9BURK</name>
<evidence type="ECO:0000313" key="2">
    <source>
        <dbReference type="Proteomes" id="UP000482155"/>
    </source>
</evidence>
<dbReference type="AlphaFoldDB" id="A0A6B3SNX1"/>
<protein>
    <submittedName>
        <fullName evidence="1">Uncharacterized protein</fullName>
    </submittedName>
</protein>
<organism evidence="1 2">
    <name type="scientific">Noviherbaspirillum galbum</name>
    <dbReference type="NCBI Taxonomy" id="2709383"/>
    <lineage>
        <taxon>Bacteria</taxon>
        <taxon>Pseudomonadati</taxon>
        <taxon>Pseudomonadota</taxon>
        <taxon>Betaproteobacteria</taxon>
        <taxon>Burkholderiales</taxon>
        <taxon>Oxalobacteraceae</taxon>
        <taxon>Noviherbaspirillum</taxon>
    </lineage>
</organism>
<gene>
    <name evidence="1" type="ORF">G3574_03635</name>
</gene>
<dbReference type="RefSeq" id="WP_163960663.1">
    <property type="nucleotide sequence ID" value="NZ_JAAIVB010000011.1"/>
</dbReference>
<proteinExistence type="predicted"/>
<sequence length="57" mass="6564">MSTECMYCKCSLEFTEHFVVRRAVKPPYAPRRWQKIGACCDSCEAAGKPTSIEYKQQ</sequence>
<comment type="caution">
    <text evidence="1">The sequence shown here is derived from an EMBL/GenBank/DDBJ whole genome shotgun (WGS) entry which is preliminary data.</text>
</comment>